<keyword evidence="5" id="KW-0004">4Fe-4S</keyword>
<dbReference type="PANTHER" id="PTHR42944:SF1">
    <property type="entry name" value="ADENINE DNA GLYCOSYLASE"/>
    <property type="match status" value="1"/>
</dbReference>
<dbReference type="InterPro" id="IPR029119">
    <property type="entry name" value="MutY_C"/>
</dbReference>
<dbReference type="InterPro" id="IPR011257">
    <property type="entry name" value="DNA_glycosylase"/>
</dbReference>
<dbReference type="GO" id="GO:0006298">
    <property type="term" value="P:mismatch repair"/>
    <property type="evidence" value="ECO:0007669"/>
    <property type="project" value="TreeGrafter"/>
</dbReference>
<dbReference type="GO" id="GO:0046872">
    <property type="term" value="F:metal ion binding"/>
    <property type="evidence" value="ECO:0007669"/>
    <property type="project" value="UniProtKB-UniRule"/>
</dbReference>
<dbReference type="InterPro" id="IPR023170">
    <property type="entry name" value="HhH_base_excis_C"/>
</dbReference>
<dbReference type="EMBL" id="JAFEUZ010000028">
    <property type="protein sequence ID" value="KAG5474461.1"/>
    <property type="molecule type" value="Genomic_DNA"/>
</dbReference>
<dbReference type="SUPFAM" id="SSF55811">
    <property type="entry name" value="Nudix"/>
    <property type="match status" value="1"/>
</dbReference>
<dbReference type="KEGG" id="lmat:92513305"/>
<sequence>MPRRSACKPSTRGEWLTPLGSTATPEYFHSIQEEVIGWWRQHQRRDLPWRQTLPHDSDGESGALTGERRRTSATTARYDPYQVWVSEVMSQQTRMETVIPYYTAWMKRFPSIEALAASTEDEVRSVWAGMGYYRRAMHLRKGAQYLLEWSKEREKTTVSCMPSFQEELLKVPGIGPYTSAAIASMCFGEPVCCVDGNVIRVLSRLRGERGFDPKFLANVKEATAWGQELMGNSPTTSTVVCRDPSALNQGLMELGASVCRPSGAPLCTSCPLQQFCCASALLQCGDIEAIEGVIPVRAARMAKRNAREICAVHEMPAGCTNDTRRFVVVRRPGDGLLGGMLEFPTVSVSATDKDEVTVPVLQHPLSALTWKGKVKPTSVRVCGNVRHIFSHIVMDVEVVHVQWPADADEAALLRRVAEVVDGHRTGGSCNQFPAAGRIFVMSEAGLRESAPSRLMLKVLQRISPAEVKCVGPSSVDKVATQESADSLSPPKKVARRRQAHSYARPRKPSDSSSTCTNV</sequence>
<feature type="region of interest" description="Disordered" evidence="14">
    <location>
        <begin position="50"/>
        <end position="73"/>
    </location>
</feature>
<evidence type="ECO:0000256" key="5">
    <source>
        <dbReference type="ARBA" id="ARBA00022485"/>
    </source>
</evidence>
<keyword evidence="6" id="KW-0479">Metal-binding</keyword>
<evidence type="ECO:0000256" key="6">
    <source>
        <dbReference type="ARBA" id="ARBA00022723"/>
    </source>
</evidence>
<evidence type="ECO:0000256" key="12">
    <source>
        <dbReference type="ARBA" id="ARBA00023295"/>
    </source>
</evidence>
<dbReference type="Gene3D" id="3.90.79.10">
    <property type="entry name" value="Nucleoside Triphosphate Pyrophosphohydrolase"/>
    <property type="match status" value="1"/>
</dbReference>
<dbReference type="Pfam" id="PF00730">
    <property type="entry name" value="HhH-GPD"/>
    <property type="match status" value="1"/>
</dbReference>
<keyword evidence="11" id="KW-0234">DNA repair</keyword>
<dbReference type="Pfam" id="PF14815">
    <property type="entry name" value="NUDIX_4"/>
    <property type="match status" value="1"/>
</dbReference>
<feature type="region of interest" description="Disordered" evidence="14">
    <location>
        <begin position="473"/>
        <end position="518"/>
    </location>
</feature>
<evidence type="ECO:0000256" key="3">
    <source>
        <dbReference type="ARBA" id="ARBA00012045"/>
    </source>
</evidence>
<evidence type="ECO:0000256" key="13">
    <source>
        <dbReference type="RuleBase" id="RU365096"/>
    </source>
</evidence>
<organism evidence="16 17">
    <name type="scientific">Leishmania martiniquensis</name>
    <dbReference type="NCBI Taxonomy" id="1580590"/>
    <lineage>
        <taxon>Eukaryota</taxon>
        <taxon>Discoba</taxon>
        <taxon>Euglenozoa</taxon>
        <taxon>Kinetoplastea</taxon>
        <taxon>Metakinetoplastina</taxon>
        <taxon>Trypanosomatida</taxon>
        <taxon>Trypanosomatidae</taxon>
        <taxon>Leishmaniinae</taxon>
        <taxon>Leishmania</taxon>
    </lineage>
</organism>
<reference evidence="16 17" key="1">
    <citation type="submission" date="2021-03" db="EMBL/GenBank/DDBJ databases">
        <title>Leishmania (Mundinia) martiniquensis Genome sequencing and assembly.</title>
        <authorList>
            <person name="Almutairi H."/>
            <person name="Gatherer D."/>
        </authorList>
    </citation>
    <scope>NUCLEOTIDE SEQUENCE [LARGE SCALE GENOMIC DNA]</scope>
    <source>
        <strain evidence="16">LSCM1</strain>
    </source>
</reference>
<gene>
    <name evidence="16" type="ORF">LSCM1_03245</name>
</gene>
<evidence type="ECO:0000256" key="14">
    <source>
        <dbReference type="SAM" id="MobiDB-lite"/>
    </source>
</evidence>
<evidence type="ECO:0000313" key="16">
    <source>
        <dbReference type="EMBL" id="KAG5474461.1"/>
    </source>
</evidence>
<comment type="cofactor">
    <cofactor evidence="13">
        <name>[4Fe-4S] cluster</name>
        <dbReference type="ChEBI" id="CHEBI:49883"/>
    </cofactor>
    <text evidence="13">Binds 1 [4Fe-4S] cluster.</text>
</comment>
<evidence type="ECO:0000256" key="2">
    <source>
        <dbReference type="ARBA" id="ARBA00008343"/>
    </source>
</evidence>
<dbReference type="CDD" id="cd00056">
    <property type="entry name" value="ENDO3c"/>
    <property type="match status" value="1"/>
</dbReference>
<dbReference type="GO" id="GO:0000701">
    <property type="term" value="F:purine-specific mismatch base pair DNA N-glycosylase activity"/>
    <property type="evidence" value="ECO:0007669"/>
    <property type="project" value="UniProtKB-EC"/>
</dbReference>
<name>A0A836HB60_9TRYP</name>
<comment type="similarity">
    <text evidence="2 13">Belongs to the Nth/MutY family.</text>
</comment>
<evidence type="ECO:0000313" key="17">
    <source>
        <dbReference type="Proteomes" id="UP000673552"/>
    </source>
</evidence>
<dbReference type="PANTHER" id="PTHR42944">
    <property type="entry name" value="ADENINE DNA GLYCOSYLASE"/>
    <property type="match status" value="1"/>
</dbReference>
<dbReference type="GeneID" id="92513305"/>
<dbReference type="InterPro" id="IPR003265">
    <property type="entry name" value="HhH-GPD_domain"/>
</dbReference>
<evidence type="ECO:0000256" key="4">
    <source>
        <dbReference type="ARBA" id="ARBA00022023"/>
    </source>
</evidence>
<evidence type="ECO:0000256" key="8">
    <source>
        <dbReference type="ARBA" id="ARBA00022801"/>
    </source>
</evidence>
<dbReference type="Proteomes" id="UP000673552">
    <property type="component" value="Chromosome 28"/>
</dbReference>
<accession>A0A836HB60</accession>
<dbReference type="InterPro" id="IPR044298">
    <property type="entry name" value="MIG/MutY"/>
</dbReference>
<evidence type="ECO:0000259" key="15">
    <source>
        <dbReference type="SMART" id="SM00478"/>
    </source>
</evidence>
<protein>
    <recommendedName>
        <fullName evidence="4 13">Adenine DNA glycosylase</fullName>
        <ecNumber evidence="3 13">3.2.2.31</ecNumber>
    </recommendedName>
</protein>
<evidence type="ECO:0000256" key="7">
    <source>
        <dbReference type="ARBA" id="ARBA00022763"/>
    </source>
</evidence>
<evidence type="ECO:0000256" key="10">
    <source>
        <dbReference type="ARBA" id="ARBA00023014"/>
    </source>
</evidence>
<dbReference type="EC" id="3.2.2.31" evidence="3 13"/>
<dbReference type="GO" id="GO:0005634">
    <property type="term" value="C:nucleus"/>
    <property type="evidence" value="ECO:0007669"/>
    <property type="project" value="TreeGrafter"/>
</dbReference>
<dbReference type="InterPro" id="IPR015797">
    <property type="entry name" value="NUDIX_hydrolase-like_dom_sf"/>
</dbReference>
<dbReference type="SUPFAM" id="SSF48150">
    <property type="entry name" value="DNA-glycosylase"/>
    <property type="match status" value="1"/>
</dbReference>
<proteinExistence type="inferred from homology"/>
<keyword evidence="12 13" id="KW-0326">Glycosidase</keyword>
<keyword evidence="17" id="KW-1185">Reference proteome</keyword>
<dbReference type="FunFam" id="1.10.340.30:FF:000002">
    <property type="entry name" value="Adenine DNA glycosylase"/>
    <property type="match status" value="1"/>
</dbReference>
<evidence type="ECO:0000256" key="1">
    <source>
        <dbReference type="ARBA" id="ARBA00000843"/>
    </source>
</evidence>
<comment type="caution">
    <text evidence="16">The sequence shown here is derived from an EMBL/GenBank/DDBJ whole genome shotgun (WGS) entry which is preliminary data.</text>
</comment>
<feature type="domain" description="HhH-GPD" evidence="15">
    <location>
        <begin position="89"/>
        <end position="257"/>
    </location>
</feature>
<dbReference type="GO" id="GO:0006284">
    <property type="term" value="P:base-excision repair"/>
    <property type="evidence" value="ECO:0007669"/>
    <property type="project" value="UniProtKB-UniRule"/>
</dbReference>
<dbReference type="GO" id="GO:0051539">
    <property type="term" value="F:4 iron, 4 sulfur cluster binding"/>
    <property type="evidence" value="ECO:0007669"/>
    <property type="project" value="UniProtKB-UniRule"/>
</dbReference>
<keyword evidence="10" id="KW-0411">Iron-sulfur</keyword>
<dbReference type="GO" id="GO:0034039">
    <property type="term" value="F:8-oxo-7,8-dihydroguanine DNA N-glycosylase activity"/>
    <property type="evidence" value="ECO:0007669"/>
    <property type="project" value="TreeGrafter"/>
</dbReference>
<dbReference type="RefSeq" id="XP_067177403.1">
    <property type="nucleotide sequence ID" value="XM_067320793.1"/>
</dbReference>
<dbReference type="OrthoDB" id="10248838at2759"/>
<feature type="compositionally biased region" description="Basic residues" evidence="14">
    <location>
        <begin position="492"/>
        <end position="506"/>
    </location>
</feature>
<dbReference type="CDD" id="cd03431">
    <property type="entry name" value="NUDIX_DNA_Glycosylase_C-MutY"/>
    <property type="match status" value="1"/>
</dbReference>
<dbReference type="AlphaFoldDB" id="A0A836HB60"/>
<dbReference type="GO" id="GO:0032357">
    <property type="term" value="F:oxidized purine DNA binding"/>
    <property type="evidence" value="ECO:0007669"/>
    <property type="project" value="TreeGrafter"/>
</dbReference>
<evidence type="ECO:0000256" key="11">
    <source>
        <dbReference type="ARBA" id="ARBA00023204"/>
    </source>
</evidence>
<dbReference type="Gene3D" id="1.10.340.30">
    <property type="entry name" value="Hypothetical protein, domain 2"/>
    <property type="match status" value="1"/>
</dbReference>
<comment type="catalytic activity">
    <reaction evidence="1 13">
        <text>Hydrolyzes free adenine bases from 7,8-dihydro-8-oxoguanine:adenine mismatched double-stranded DNA, leaving an apurinic site.</text>
        <dbReference type="EC" id="3.2.2.31"/>
    </reaction>
</comment>
<comment type="function">
    <text evidence="13">Adenine glycosylase active on G-A mispairs.</text>
</comment>
<dbReference type="SMART" id="SM00478">
    <property type="entry name" value="ENDO3c"/>
    <property type="match status" value="1"/>
</dbReference>
<dbReference type="Gene3D" id="1.10.1670.10">
    <property type="entry name" value="Helix-hairpin-Helix base-excision DNA repair enzymes (C-terminal)"/>
    <property type="match status" value="1"/>
</dbReference>
<keyword evidence="9 13" id="KW-0408">Iron</keyword>
<keyword evidence="8" id="KW-0378">Hydrolase</keyword>
<evidence type="ECO:0000256" key="9">
    <source>
        <dbReference type="ARBA" id="ARBA00023004"/>
    </source>
</evidence>
<keyword evidence="7 13" id="KW-0227">DNA damage</keyword>
<dbReference type="GO" id="GO:0035485">
    <property type="term" value="F:adenine/guanine mispair binding"/>
    <property type="evidence" value="ECO:0007669"/>
    <property type="project" value="TreeGrafter"/>
</dbReference>